<dbReference type="Proteomes" id="UP000030361">
    <property type="component" value="Chromosome"/>
</dbReference>
<gene>
    <name evidence="2" type="ORF">PL11_009665</name>
</gene>
<dbReference type="AlphaFoldDB" id="A0A1S6QKP1"/>
<organism evidence="2 3">
    <name type="scientific">Lentilactobacillus curieae</name>
    <dbReference type="NCBI Taxonomy" id="1138822"/>
    <lineage>
        <taxon>Bacteria</taxon>
        <taxon>Bacillati</taxon>
        <taxon>Bacillota</taxon>
        <taxon>Bacilli</taxon>
        <taxon>Lactobacillales</taxon>
        <taxon>Lactobacillaceae</taxon>
        <taxon>Lentilactobacillus</taxon>
    </lineage>
</organism>
<feature type="transmembrane region" description="Helical" evidence="1">
    <location>
        <begin position="91"/>
        <end position="110"/>
    </location>
</feature>
<dbReference type="NCBIfam" id="TIGR01906">
    <property type="entry name" value="integ_TIGR01906"/>
    <property type="match status" value="1"/>
</dbReference>
<dbReference type="eggNOG" id="COG4478">
    <property type="taxonomic scope" value="Bacteria"/>
</dbReference>
<dbReference type="KEGG" id="lcu:PL11_009665"/>
<dbReference type="InterPro" id="IPR010178">
    <property type="entry name" value="Lit"/>
</dbReference>
<sequence>MGRLTVRQWQVALVVGLFSISLAIFLTINSVWLFSINAHFQHLGKLTGLSFNQMHQEYLRIINYLENPFKSQIGFKYFRSSKGGLLHFRDVRHLVMFNNLVFIISIPFVVQCVRWLKRTGLQWLLLSPIKIIVTVSLMIVAMMAVSFDQVFIWFHEVLFRNEDWIFDPAVDPVINMLPDTLFLQFFLLFFTLFFLVLGGWYFWAKRAIKKTP</sequence>
<evidence type="ECO:0000256" key="1">
    <source>
        <dbReference type="SAM" id="Phobius"/>
    </source>
</evidence>
<dbReference type="Pfam" id="PF07314">
    <property type="entry name" value="Lit"/>
    <property type="match status" value="1"/>
</dbReference>
<keyword evidence="1" id="KW-1133">Transmembrane helix</keyword>
<keyword evidence="1" id="KW-0812">Transmembrane</keyword>
<proteinExistence type="predicted"/>
<dbReference type="OrthoDB" id="9813051at2"/>
<name>A0A1S6QKP1_9LACO</name>
<protein>
    <recommendedName>
        <fullName evidence="4">Integral membrane protein</fullName>
    </recommendedName>
</protein>
<keyword evidence="3" id="KW-1185">Reference proteome</keyword>
<feature type="transmembrane region" description="Helical" evidence="1">
    <location>
        <begin position="131"/>
        <end position="154"/>
    </location>
</feature>
<evidence type="ECO:0000313" key="3">
    <source>
        <dbReference type="Proteomes" id="UP000030361"/>
    </source>
</evidence>
<dbReference type="EMBL" id="CP018906">
    <property type="protein sequence ID" value="AQW22171.1"/>
    <property type="molecule type" value="Genomic_DNA"/>
</dbReference>
<feature type="transmembrane region" description="Helical" evidence="1">
    <location>
        <begin position="12"/>
        <end position="34"/>
    </location>
</feature>
<accession>A0A1S6QKP1</accession>
<evidence type="ECO:0000313" key="2">
    <source>
        <dbReference type="EMBL" id="AQW22171.1"/>
    </source>
</evidence>
<keyword evidence="1" id="KW-0472">Membrane</keyword>
<dbReference type="RefSeq" id="WP_035166996.1">
    <property type="nucleotide sequence ID" value="NZ_CP018906.1"/>
</dbReference>
<evidence type="ECO:0008006" key="4">
    <source>
        <dbReference type="Google" id="ProtNLM"/>
    </source>
</evidence>
<feature type="transmembrane region" description="Helical" evidence="1">
    <location>
        <begin position="181"/>
        <end position="203"/>
    </location>
</feature>
<reference evidence="2 3" key="1">
    <citation type="journal article" date="2015" name="Genome Announc.">
        <title>Genome Sequence of Lactobacillus curieae CCTCC M 2011381T, a Novel Producer of Gamma-aminobutyric Acid.</title>
        <authorList>
            <person name="Wang Y."/>
            <person name="Wang Y."/>
            <person name="Lang C."/>
            <person name="Wei D."/>
            <person name="Xu P."/>
            <person name="Xie J."/>
        </authorList>
    </citation>
    <scope>NUCLEOTIDE SEQUENCE [LARGE SCALE GENOMIC DNA]</scope>
    <source>
        <strain evidence="2 3">CCTCC M 2011381</strain>
    </source>
</reference>